<name>F0WFU5_9STRA</name>
<proteinExistence type="predicted"/>
<accession>F0WFU5</accession>
<protein>
    <submittedName>
        <fullName evidence="1">AlNc14C85G5480 protein</fullName>
    </submittedName>
</protein>
<sequence length="120" mass="13863">MSTIRKADRKYSHFQNSRLLALEDLLVACRIQRRIRTNLARAEIEYDCIQTWSVRFQAGYDTAKESYASVAMLRKKVPPNPLKDAKACLAHFERMESLMAAEDEDLDAIGRSQDFRSDHP</sequence>
<gene>
    <name evidence="1" type="primary">AlNc14C85G5480</name>
    <name evidence="1" type="ORF">ALNC14_062220</name>
</gene>
<reference evidence="1" key="1">
    <citation type="journal article" date="2011" name="PLoS Biol.">
        <title>Gene gain and loss during evolution of obligate parasitism in the white rust pathogen of Arabidopsis thaliana.</title>
        <authorList>
            <person name="Kemen E."/>
            <person name="Gardiner A."/>
            <person name="Schultz-Larsen T."/>
            <person name="Kemen A.C."/>
            <person name="Balmuth A.L."/>
            <person name="Robert-Seilaniantz A."/>
            <person name="Bailey K."/>
            <person name="Holub E."/>
            <person name="Studholme D.J."/>
            <person name="Maclean D."/>
            <person name="Jones J.D."/>
        </authorList>
    </citation>
    <scope>NUCLEOTIDE SEQUENCE</scope>
</reference>
<dbReference type="HOGENOM" id="CLU_2054044_0_0_1"/>
<dbReference type="EMBL" id="FR824130">
    <property type="protein sequence ID" value="CCA20079.1"/>
    <property type="molecule type" value="Genomic_DNA"/>
</dbReference>
<organism evidence="1">
    <name type="scientific">Albugo laibachii Nc14</name>
    <dbReference type="NCBI Taxonomy" id="890382"/>
    <lineage>
        <taxon>Eukaryota</taxon>
        <taxon>Sar</taxon>
        <taxon>Stramenopiles</taxon>
        <taxon>Oomycota</taxon>
        <taxon>Peronosporomycetes</taxon>
        <taxon>Albuginales</taxon>
        <taxon>Albuginaceae</taxon>
        <taxon>Albugo</taxon>
    </lineage>
</organism>
<evidence type="ECO:0000313" key="1">
    <source>
        <dbReference type="EMBL" id="CCA20079.1"/>
    </source>
</evidence>
<dbReference type="AlphaFoldDB" id="F0WFU5"/>
<reference evidence="1" key="2">
    <citation type="submission" date="2011-02" db="EMBL/GenBank/DDBJ databases">
        <authorList>
            <person name="MacLean D."/>
        </authorList>
    </citation>
    <scope>NUCLEOTIDE SEQUENCE</scope>
</reference>